<accession>A0A0N1H9D7</accession>
<reference evidence="2 3" key="1">
    <citation type="submission" date="2015-06" db="EMBL/GenBank/DDBJ databases">
        <title>Draft genome of the ant-associated black yeast Phialophora attae CBS 131958.</title>
        <authorList>
            <person name="Moreno L.F."/>
            <person name="Stielow B.J."/>
            <person name="de Hoog S."/>
            <person name="Vicente V.A."/>
            <person name="Weiss V.A."/>
            <person name="de Vries M."/>
            <person name="Cruz L.M."/>
            <person name="Souza E.M."/>
        </authorList>
    </citation>
    <scope>NUCLEOTIDE SEQUENCE [LARGE SCALE GENOMIC DNA]</scope>
    <source>
        <strain evidence="2 3">CBS 131958</strain>
    </source>
</reference>
<sequence length="352" mass="39553">MSIETLSEEQLRTLRDDQERVSLYLIFDHVARIPSRFPNTYGVAKQEYTSRRETTSLVITDNFPASAARAFSRIAAEKIAPKKIVAKTQPKGSLTKPIKAGSVAFKGAKQDLEPLKDVFKWLLTCCEGDMTLPKLHPDPILSMLKLLKIAELIQATRLDTVLANGLKSTLPVMPQTVDFATTVRLLEYPQGHVYRDIVIDRLAEAIVWPNAADALDITDPLMVKLRAKDTDFSSALETAVREKKLSMAAEAEAAKQAAEEAQRLKVAIRNTCRQMPGNGRDGRCNKEQHREAMAVAAVETEEEKRRKEEAQRQHDRELAKKRFRKPKRGKRQDSADKQGRNRGEGGQDLIQI</sequence>
<feature type="compositionally biased region" description="Basic residues" evidence="1">
    <location>
        <begin position="321"/>
        <end position="330"/>
    </location>
</feature>
<keyword evidence="3" id="KW-1185">Reference proteome</keyword>
<dbReference type="Proteomes" id="UP000038010">
    <property type="component" value="Unassembled WGS sequence"/>
</dbReference>
<feature type="region of interest" description="Disordered" evidence="1">
    <location>
        <begin position="272"/>
        <end position="352"/>
    </location>
</feature>
<feature type="compositionally biased region" description="Basic and acidic residues" evidence="1">
    <location>
        <begin position="302"/>
        <end position="320"/>
    </location>
</feature>
<feature type="compositionally biased region" description="Basic and acidic residues" evidence="1">
    <location>
        <begin position="280"/>
        <end position="292"/>
    </location>
</feature>
<dbReference type="GeneID" id="28731977"/>
<dbReference type="VEuPathDB" id="FungiDB:AB675_11267"/>
<gene>
    <name evidence="2" type="ORF">AB675_11267</name>
</gene>
<protein>
    <submittedName>
        <fullName evidence="2">Uncharacterized protein</fullName>
    </submittedName>
</protein>
<dbReference type="AlphaFoldDB" id="A0A0N1H9D7"/>
<dbReference type="RefSeq" id="XP_018000126.1">
    <property type="nucleotide sequence ID" value="XM_018140097.1"/>
</dbReference>
<evidence type="ECO:0000313" key="3">
    <source>
        <dbReference type="Proteomes" id="UP000038010"/>
    </source>
</evidence>
<organism evidence="2 3">
    <name type="scientific">Cyphellophora attinorum</name>
    <dbReference type="NCBI Taxonomy" id="1664694"/>
    <lineage>
        <taxon>Eukaryota</taxon>
        <taxon>Fungi</taxon>
        <taxon>Dikarya</taxon>
        <taxon>Ascomycota</taxon>
        <taxon>Pezizomycotina</taxon>
        <taxon>Eurotiomycetes</taxon>
        <taxon>Chaetothyriomycetidae</taxon>
        <taxon>Chaetothyriales</taxon>
        <taxon>Cyphellophoraceae</taxon>
        <taxon>Cyphellophora</taxon>
    </lineage>
</organism>
<evidence type="ECO:0000256" key="1">
    <source>
        <dbReference type="SAM" id="MobiDB-lite"/>
    </source>
</evidence>
<proteinExistence type="predicted"/>
<feature type="compositionally biased region" description="Basic and acidic residues" evidence="1">
    <location>
        <begin position="331"/>
        <end position="345"/>
    </location>
</feature>
<comment type="caution">
    <text evidence="2">The sequence shown here is derived from an EMBL/GenBank/DDBJ whole genome shotgun (WGS) entry which is preliminary data.</text>
</comment>
<name>A0A0N1H9D7_9EURO</name>
<evidence type="ECO:0000313" key="2">
    <source>
        <dbReference type="EMBL" id="KPI40163.1"/>
    </source>
</evidence>
<dbReference type="EMBL" id="LFJN01000013">
    <property type="protein sequence ID" value="KPI40163.1"/>
    <property type="molecule type" value="Genomic_DNA"/>
</dbReference>